<accession>A0A2C6MBT5</accession>
<dbReference type="PANTHER" id="PTHR39966">
    <property type="entry name" value="BLL2471 PROTEIN-RELATED"/>
    <property type="match status" value="1"/>
</dbReference>
<dbReference type="RefSeq" id="WP_238473381.1">
    <property type="nucleotide sequence ID" value="NZ_AWQQ01000123.1"/>
</dbReference>
<proteinExistence type="predicted"/>
<keyword evidence="2" id="KW-1185">Reference proteome</keyword>
<dbReference type="Gene3D" id="1.20.120.520">
    <property type="entry name" value="nmb1532 protein domain like"/>
    <property type="match status" value="1"/>
</dbReference>
<reference evidence="1 2" key="1">
    <citation type="submission" date="2013-09" db="EMBL/GenBank/DDBJ databases">
        <title>Biodegradation of hydrocarbons in the deep terrestrial subsurface : characterization of a microbial consortium composed of two Desulfotomaculum species originating from a deep geological formation.</title>
        <authorList>
            <person name="Aullo T."/>
            <person name="Berlendis S."/>
            <person name="Lascourreges J.-F."/>
            <person name="Dessort D."/>
            <person name="Saint-Laurent S."/>
            <person name="Schraauwers B."/>
            <person name="Mas J."/>
            <person name="Magot M."/>
            <person name="Ranchou-Peyruse A."/>
        </authorList>
    </citation>
    <scope>NUCLEOTIDE SEQUENCE [LARGE SCALE GENOMIC DNA]</scope>
    <source>
        <strain evidence="1 2">Bs107</strain>
    </source>
</reference>
<dbReference type="EMBL" id="AWQQ01000123">
    <property type="protein sequence ID" value="PHJ36994.1"/>
    <property type="molecule type" value="Genomic_DNA"/>
</dbReference>
<dbReference type="PANTHER" id="PTHR39966:SF3">
    <property type="entry name" value="DUF438 DOMAIN-CONTAINING PROTEIN"/>
    <property type="match status" value="1"/>
</dbReference>
<dbReference type="AlphaFoldDB" id="A0A2C6MBT5"/>
<sequence length="129" mass="14600">MDDEIRDMIKEVSARVHEPAGGNPEDVKSSYEAMKNKVSEMIFKEENILTPMMMETLTEEEWVEVKQQDEEFGVVFSRPHGDFWQPKAGQVEGVSFQPAGDDALPLDTGFLTLKQINAVLTNVPRDIFP</sequence>
<protein>
    <submittedName>
        <fullName evidence="1">Uncharacterized protein</fullName>
    </submittedName>
</protein>
<evidence type="ECO:0000313" key="1">
    <source>
        <dbReference type="EMBL" id="PHJ36994.1"/>
    </source>
</evidence>
<organism evidence="1 2">
    <name type="scientific">Desulforamulus profundi</name>
    <dbReference type="NCBI Taxonomy" id="1383067"/>
    <lineage>
        <taxon>Bacteria</taxon>
        <taxon>Bacillati</taxon>
        <taxon>Bacillota</taxon>
        <taxon>Clostridia</taxon>
        <taxon>Eubacteriales</taxon>
        <taxon>Peptococcaceae</taxon>
        <taxon>Desulforamulus</taxon>
    </lineage>
</organism>
<dbReference type="Proteomes" id="UP000222564">
    <property type="component" value="Unassembled WGS sequence"/>
</dbReference>
<comment type="caution">
    <text evidence="1">The sequence shown here is derived from an EMBL/GenBank/DDBJ whole genome shotgun (WGS) entry which is preliminary data.</text>
</comment>
<name>A0A2C6MBT5_9FIRM</name>
<gene>
    <name evidence="1" type="ORF">P378_18990</name>
</gene>
<evidence type="ECO:0000313" key="2">
    <source>
        <dbReference type="Proteomes" id="UP000222564"/>
    </source>
</evidence>
<dbReference type="GO" id="GO:0005886">
    <property type="term" value="C:plasma membrane"/>
    <property type="evidence" value="ECO:0007669"/>
    <property type="project" value="TreeGrafter"/>
</dbReference>